<keyword evidence="6" id="KW-0597">Phosphoprotein</keyword>
<accession>A0AAD9UCW9</accession>
<dbReference type="PANTHER" id="PTHR10279">
    <property type="entry name" value="ORNITHINE DECARBOXYLASE ANTIZYME"/>
    <property type="match status" value="1"/>
</dbReference>
<proteinExistence type="inferred from homology"/>
<evidence type="ECO:0000313" key="12">
    <source>
        <dbReference type="EMBL" id="KAK2184729.1"/>
    </source>
</evidence>
<feature type="region of interest" description="Disordered" evidence="11">
    <location>
        <begin position="1"/>
        <end position="21"/>
    </location>
</feature>
<comment type="caution">
    <text evidence="12">The sequence shown here is derived from an EMBL/GenBank/DDBJ whole genome shotgun (WGS) entry which is preliminary data.</text>
</comment>
<comment type="subcellular location">
    <subcellularLocation>
        <location evidence="2">Cytoplasm</location>
    </subcellularLocation>
    <subcellularLocation>
        <location evidence="1">Nucleus</location>
    </subcellularLocation>
</comment>
<dbReference type="Gene3D" id="3.40.630.60">
    <property type="match status" value="1"/>
</dbReference>
<dbReference type="GO" id="GO:0008073">
    <property type="term" value="F:ornithine decarboxylase inhibitor activity"/>
    <property type="evidence" value="ECO:0007669"/>
    <property type="project" value="InterPro"/>
</dbReference>
<dbReference type="InterPro" id="IPR038581">
    <property type="entry name" value="ODC_AZ_sf"/>
</dbReference>
<dbReference type="FunFam" id="3.40.630.60:FF:000002">
    <property type="entry name" value="Ornithine decarboxylase antizyme 3"/>
    <property type="match status" value="1"/>
</dbReference>
<evidence type="ECO:0000256" key="5">
    <source>
        <dbReference type="ARBA" id="ARBA00022490"/>
    </source>
</evidence>
<evidence type="ECO:0000256" key="9">
    <source>
        <dbReference type="ARBA" id="ARBA00053466"/>
    </source>
</evidence>
<keyword evidence="13" id="KW-1185">Reference proteome</keyword>
<evidence type="ECO:0000256" key="8">
    <source>
        <dbReference type="ARBA" id="ARBA00023242"/>
    </source>
</evidence>
<dbReference type="PANTHER" id="PTHR10279:SF10">
    <property type="entry name" value="ORNITHINE DECARBOXYLASE ANTIZYME"/>
    <property type="match status" value="1"/>
</dbReference>
<keyword evidence="8" id="KW-0539">Nucleus</keyword>
<reference evidence="12" key="1">
    <citation type="journal article" date="2023" name="Mol. Biol. Evol.">
        <title>Third-Generation Sequencing Reveals the Adaptive Role of the Epigenome in Three Deep-Sea Polychaetes.</title>
        <authorList>
            <person name="Perez M."/>
            <person name="Aroh O."/>
            <person name="Sun Y."/>
            <person name="Lan Y."/>
            <person name="Juniper S.K."/>
            <person name="Young C.R."/>
            <person name="Angers B."/>
            <person name="Qian P.Y."/>
        </authorList>
    </citation>
    <scope>NUCLEOTIDE SEQUENCE</scope>
    <source>
        <strain evidence="12">R07B-5</strain>
    </source>
</reference>
<evidence type="ECO:0000256" key="3">
    <source>
        <dbReference type="ARBA" id="ARBA00008796"/>
    </source>
</evidence>
<keyword evidence="5" id="KW-0963">Cytoplasm</keyword>
<dbReference type="GO" id="GO:0005737">
    <property type="term" value="C:cytoplasm"/>
    <property type="evidence" value="ECO:0007669"/>
    <property type="project" value="UniProtKB-SubCell"/>
</dbReference>
<dbReference type="PROSITE" id="PS01337">
    <property type="entry name" value="ODC_AZ"/>
    <property type="match status" value="1"/>
</dbReference>
<dbReference type="SUPFAM" id="SSF55729">
    <property type="entry name" value="Acyl-CoA N-acyltransferases (Nat)"/>
    <property type="match status" value="1"/>
</dbReference>
<dbReference type="GO" id="GO:0075523">
    <property type="term" value="P:viral translational frameshifting"/>
    <property type="evidence" value="ECO:0007669"/>
    <property type="project" value="UniProtKB-KW"/>
</dbReference>
<dbReference type="EMBL" id="JAODUO010000255">
    <property type="protein sequence ID" value="KAK2184729.1"/>
    <property type="molecule type" value="Genomic_DNA"/>
</dbReference>
<evidence type="ECO:0000256" key="6">
    <source>
        <dbReference type="ARBA" id="ARBA00022553"/>
    </source>
</evidence>
<dbReference type="Pfam" id="PF02100">
    <property type="entry name" value="ODC_AZ"/>
    <property type="match status" value="1"/>
</dbReference>
<dbReference type="InterPro" id="IPR002993">
    <property type="entry name" value="ODC_AZ"/>
</dbReference>
<name>A0AAD9UCW9_RIDPI</name>
<dbReference type="Proteomes" id="UP001209878">
    <property type="component" value="Unassembled WGS sequence"/>
</dbReference>
<evidence type="ECO:0000256" key="7">
    <source>
        <dbReference type="ARBA" id="ARBA00022758"/>
    </source>
</evidence>
<comment type="similarity">
    <text evidence="3">Belongs to the ODC antizyme family.</text>
</comment>
<evidence type="ECO:0000313" key="13">
    <source>
        <dbReference type="Proteomes" id="UP001209878"/>
    </source>
</evidence>
<protein>
    <recommendedName>
        <fullName evidence="4">Ornithine decarboxylase antizyme</fullName>
    </recommendedName>
    <alternativeName>
        <fullName evidence="10">Ornithine decarboxylase antizyme 3</fullName>
    </alternativeName>
</protein>
<evidence type="ECO:0000256" key="10">
    <source>
        <dbReference type="ARBA" id="ARBA00071308"/>
    </source>
</evidence>
<organism evidence="12 13">
    <name type="scientific">Ridgeia piscesae</name>
    <name type="common">Tubeworm</name>
    <dbReference type="NCBI Taxonomy" id="27915"/>
    <lineage>
        <taxon>Eukaryota</taxon>
        <taxon>Metazoa</taxon>
        <taxon>Spiralia</taxon>
        <taxon>Lophotrochozoa</taxon>
        <taxon>Annelida</taxon>
        <taxon>Polychaeta</taxon>
        <taxon>Sedentaria</taxon>
        <taxon>Canalipalpata</taxon>
        <taxon>Sabellida</taxon>
        <taxon>Siboglinidae</taxon>
        <taxon>Ridgeia</taxon>
    </lineage>
</organism>
<keyword evidence="7" id="KW-0688">Ribosomal frameshifting</keyword>
<dbReference type="InterPro" id="IPR016181">
    <property type="entry name" value="Acyl_CoA_acyltransferase"/>
</dbReference>
<dbReference type="GO" id="GO:0005634">
    <property type="term" value="C:nucleus"/>
    <property type="evidence" value="ECO:0007669"/>
    <property type="project" value="UniProtKB-SubCell"/>
</dbReference>
<dbReference type="GO" id="GO:0045732">
    <property type="term" value="P:positive regulation of protein catabolic process"/>
    <property type="evidence" value="ECO:0007669"/>
    <property type="project" value="TreeGrafter"/>
</dbReference>
<evidence type="ECO:0000256" key="4">
    <source>
        <dbReference type="ARBA" id="ARBA00017712"/>
    </source>
</evidence>
<dbReference type="AlphaFoldDB" id="A0AAD9UCW9"/>
<evidence type="ECO:0000256" key="2">
    <source>
        <dbReference type="ARBA" id="ARBA00004496"/>
    </source>
</evidence>
<evidence type="ECO:0000256" key="1">
    <source>
        <dbReference type="ARBA" id="ARBA00004123"/>
    </source>
</evidence>
<comment type="function">
    <text evidence="9">Ornithine decarboxylase (ODC) antizyme protein that negatively regulates ODC activity and intracellular polyamine biosynthesis and uptake in response to increased intracellular polyamine levels. Binds to ODC monomers, inhibiting the assembly of the functional ODC homodimers. Does not target the ODC monomers for degradation, which allows a protein synthesis-independent restoration of ODC activity. Stabilizes AZIN2 by interfering with its ubiquitination. Involved in the translocation of AZNI2 from ER-Golgi intermediate compartment (ERGIC) to the cytosol. Probably plays a key role in spermatogenesis by regulating the intracellular concentration of polyamines in haploid germ cells.</text>
</comment>
<evidence type="ECO:0000256" key="11">
    <source>
        <dbReference type="SAM" id="MobiDB-lite"/>
    </source>
</evidence>
<sequence>MTEGNGVGVTKEPPVDANTLESLSSPTTTARLCFKISLTANVEVNWDTVLVDRKLYIEIPASILPDGSRESFVTLLEYAEETLHCSHVIVCFKKERVDRTSLIRTFMYMGFVVVPPCSPMAPKCSDALFMAYTIDEDDDDDDEG</sequence>
<gene>
    <name evidence="12" type="ORF">NP493_255g03047</name>
</gene>